<organism evidence="1 2">
    <name type="scientific">Actinomadura fulvescens</name>
    <dbReference type="NCBI Taxonomy" id="46160"/>
    <lineage>
        <taxon>Bacteria</taxon>
        <taxon>Bacillati</taxon>
        <taxon>Actinomycetota</taxon>
        <taxon>Actinomycetes</taxon>
        <taxon>Streptosporangiales</taxon>
        <taxon>Thermomonosporaceae</taxon>
        <taxon>Actinomadura</taxon>
    </lineage>
</organism>
<proteinExistence type="predicted"/>
<reference evidence="1 2" key="1">
    <citation type="journal article" date="2019" name="Int. J. Syst. Evol. Microbiol.">
        <title>The Global Catalogue of Microorganisms (GCM) 10K type strain sequencing project: providing services to taxonomists for standard genome sequencing and annotation.</title>
        <authorList>
            <consortium name="The Broad Institute Genomics Platform"/>
            <consortium name="The Broad Institute Genome Sequencing Center for Infectious Disease"/>
            <person name="Wu L."/>
            <person name="Ma J."/>
        </authorList>
    </citation>
    <scope>NUCLEOTIDE SEQUENCE [LARGE SCALE GENOMIC DNA]</scope>
    <source>
        <strain evidence="1 2">JCM 6833</strain>
    </source>
</reference>
<keyword evidence="2" id="KW-1185">Reference proteome</keyword>
<evidence type="ECO:0000313" key="2">
    <source>
        <dbReference type="Proteomes" id="UP001501509"/>
    </source>
</evidence>
<comment type="caution">
    <text evidence="1">The sequence shown here is derived from an EMBL/GenBank/DDBJ whole genome shotgun (WGS) entry which is preliminary data.</text>
</comment>
<gene>
    <name evidence="1" type="ORF">GCM10010411_59890</name>
</gene>
<protein>
    <submittedName>
        <fullName evidence="1">Uncharacterized protein</fullName>
    </submittedName>
</protein>
<dbReference type="EMBL" id="BAAATD010000008">
    <property type="protein sequence ID" value="GAA2616754.1"/>
    <property type="molecule type" value="Genomic_DNA"/>
</dbReference>
<accession>A0ABN3Q4S5</accession>
<sequence>MLAVAGAVGGTALATAGVAAFLMTGDDGGASARPTASARAYGDTKEIAAALQERGAADCRVDRSRVECRFAGRYVAGTVLGPGGGSGGGSGLTMDTALESWKTGVGQSALGEQGAFAILHGPNWLVTGPDALIDKVRPALGGQVLHCDRPFGTCA</sequence>
<evidence type="ECO:0000313" key="1">
    <source>
        <dbReference type="EMBL" id="GAA2616754.1"/>
    </source>
</evidence>
<name>A0ABN3Q4S5_9ACTN</name>
<dbReference type="Proteomes" id="UP001501509">
    <property type="component" value="Unassembled WGS sequence"/>
</dbReference>